<feature type="transmembrane region" description="Helical" evidence="1">
    <location>
        <begin position="26"/>
        <end position="48"/>
    </location>
</feature>
<feature type="transmembrane region" description="Helical" evidence="1">
    <location>
        <begin position="232"/>
        <end position="252"/>
    </location>
</feature>
<accession>A0A6J4IKT0</accession>
<dbReference type="EMBL" id="CADCTA010000086">
    <property type="protein sequence ID" value="CAA9255589.1"/>
    <property type="molecule type" value="Genomic_DNA"/>
</dbReference>
<keyword evidence="1" id="KW-0472">Membrane</keyword>
<feature type="transmembrane region" description="Helical" evidence="1">
    <location>
        <begin position="146"/>
        <end position="175"/>
    </location>
</feature>
<evidence type="ECO:0000313" key="2">
    <source>
        <dbReference type="EMBL" id="CAA9255589.1"/>
    </source>
</evidence>
<evidence type="ECO:0000256" key="1">
    <source>
        <dbReference type="SAM" id="Phobius"/>
    </source>
</evidence>
<sequence>MRRYIEIYSIMLRNSLIREMSFKANFVLWMLVEVLWFCGQIVFFSIIFGNVDRIGDWSKWEVVLLVGTHQISAQLFQAFFFMNVSNIPELVRTGKLDTLLALPIDSQFAVSTKQFGLDSVLNALLGGVVVIVSLAHLDIVPSVVSVLLYMVALAFGVAIHYAIMLALAAVSFWIVRAQGLVYGYFNFLQIARYPDAIFPRAFRFIFGWIVPVIIVANIPARLLVKPLDNPMWLMLHLTIAGSAALLISRLFWRFALRRYSSASS</sequence>
<reference evidence="2" key="1">
    <citation type="submission" date="2020-02" db="EMBL/GenBank/DDBJ databases">
        <authorList>
            <person name="Meier V. D."/>
        </authorList>
    </citation>
    <scope>NUCLEOTIDE SEQUENCE</scope>
    <source>
        <strain evidence="2">AVDCRST_MAG42</strain>
    </source>
</reference>
<dbReference type="AlphaFoldDB" id="A0A6J4IKT0"/>
<feature type="transmembrane region" description="Helical" evidence="1">
    <location>
        <begin position="120"/>
        <end position="140"/>
    </location>
</feature>
<proteinExistence type="predicted"/>
<dbReference type="InterPro" id="IPR010390">
    <property type="entry name" value="ABC-2_transporter-like"/>
</dbReference>
<dbReference type="Pfam" id="PF06182">
    <property type="entry name" value="ABC2_membrane_6"/>
    <property type="match status" value="1"/>
</dbReference>
<evidence type="ECO:0008006" key="3">
    <source>
        <dbReference type="Google" id="ProtNLM"/>
    </source>
</evidence>
<keyword evidence="1" id="KW-1133">Transmembrane helix</keyword>
<dbReference type="PANTHER" id="PTHR36833:SF2">
    <property type="entry name" value="SLR0610 PROTEIN"/>
    <property type="match status" value="1"/>
</dbReference>
<dbReference type="PANTHER" id="PTHR36833">
    <property type="entry name" value="SLR0610 PROTEIN-RELATED"/>
    <property type="match status" value="1"/>
</dbReference>
<protein>
    <recommendedName>
        <fullName evidence="3">Efflux ABC transporter, permease protein</fullName>
    </recommendedName>
</protein>
<name>A0A6J4IKT0_9BACT</name>
<organism evidence="2">
    <name type="scientific">uncultured Chthoniobacterales bacterium</name>
    <dbReference type="NCBI Taxonomy" id="1836801"/>
    <lineage>
        <taxon>Bacteria</taxon>
        <taxon>Pseudomonadati</taxon>
        <taxon>Verrucomicrobiota</taxon>
        <taxon>Spartobacteria</taxon>
        <taxon>Chthoniobacterales</taxon>
        <taxon>environmental samples</taxon>
    </lineage>
</organism>
<feature type="transmembrane region" description="Helical" evidence="1">
    <location>
        <begin position="201"/>
        <end position="220"/>
    </location>
</feature>
<gene>
    <name evidence="2" type="ORF">AVDCRST_MAG42-2761</name>
</gene>
<keyword evidence="1" id="KW-0812">Transmembrane</keyword>